<reference evidence="1 2" key="1">
    <citation type="submission" date="2019-10" db="EMBL/GenBank/DDBJ databases">
        <title>Genome sequence of Luteimicrobium xylanilyticum HY-24.</title>
        <authorList>
            <person name="Kim D.Y."/>
            <person name="Park H.-Y."/>
        </authorList>
    </citation>
    <scope>NUCLEOTIDE SEQUENCE [LARGE SCALE GENOMIC DNA]</scope>
    <source>
        <strain evidence="1 2">HY-24</strain>
    </source>
</reference>
<sequence>MDEQLWDAARLRELVRRVDTSWRGEDVPDDERAAFRRQVRDRVGPVVQARVLESVGAVVDTDGVAALADALLDDGCSEDEHRWLLVSPDPWAYLADWLVAVVGRSYRRADGTPRARAKELKRLEKALRSEA</sequence>
<dbReference type="EMBL" id="CP045529">
    <property type="protein sequence ID" value="QFU97259.1"/>
    <property type="molecule type" value="Genomic_DNA"/>
</dbReference>
<keyword evidence="2" id="KW-1185">Reference proteome</keyword>
<protein>
    <submittedName>
        <fullName evidence="1">Uncharacterized protein</fullName>
    </submittedName>
</protein>
<dbReference type="Proteomes" id="UP000326702">
    <property type="component" value="Chromosome"/>
</dbReference>
<dbReference type="AlphaFoldDB" id="A0A5P9Q7B3"/>
<accession>A0A5P9Q7B3</accession>
<evidence type="ECO:0000313" key="1">
    <source>
        <dbReference type="EMBL" id="QFU97259.1"/>
    </source>
</evidence>
<proteinExistence type="predicted"/>
<name>A0A5P9Q7B3_9MICO</name>
<evidence type="ECO:0000313" key="2">
    <source>
        <dbReference type="Proteomes" id="UP000326702"/>
    </source>
</evidence>
<gene>
    <name evidence="1" type="ORF">KDY119_00753</name>
</gene>
<organism evidence="1 2">
    <name type="scientific">Luteimicrobium xylanilyticum</name>
    <dbReference type="NCBI Taxonomy" id="1133546"/>
    <lineage>
        <taxon>Bacteria</taxon>
        <taxon>Bacillati</taxon>
        <taxon>Actinomycetota</taxon>
        <taxon>Actinomycetes</taxon>
        <taxon>Micrococcales</taxon>
        <taxon>Luteimicrobium</taxon>
    </lineage>
</organism>
<dbReference type="RefSeq" id="WP_036953385.1">
    <property type="nucleotide sequence ID" value="NZ_BAABIH010000001.1"/>
</dbReference>
<dbReference type="KEGG" id="lxl:KDY119_00753"/>